<dbReference type="GO" id="GO:0004803">
    <property type="term" value="F:transposase activity"/>
    <property type="evidence" value="ECO:0007669"/>
    <property type="project" value="InterPro"/>
</dbReference>
<dbReference type="Pfam" id="PF02371">
    <property type="entry name" value="Transposase_20"/>
    <property type="match status" value="1"/>
</dbReference>
<evidence type="ECO:0000259" key="1">
    <source>
        <dbReference type="Pfam" id="PF01548"/>
    </source>
</evidence>
<keyword evidence="4" id="KW-1185">Reference proteome</keyword>
<dbReference type="InterPro" id="IPR047650">
    <property type="entry name" value="Transpos_IS110"/>
</dbReference>
<dbReference type="InterPro" id="IPR003346">
    <property type="entry name" value="Transposase_20"/>
</dbReference>
<dbReference type="Proteomes" id="UP000028302">
    <property type="component" value="Unassembled WGS sequence"/>
</dbReference>
<gene>
    <name evidence="3" type="ORF">C41B8_19106</name>
</gene>
<dbReference type="PANTHER" id="PTHR33055">
    <property type="entry name" value="TRANSPOSASE FOR INSERTION SEQUENCE ELEMENT IS1111A"/>
    <property type="match status" value="1"/>
</dbReference>
<dbReference type="STRING" id="1304275.C41B8_19106"/>
<dbReference type="GO" id="GO:0006313">
    <property type="term" value="P:DNA transposition"/>
    <property type="evidence" value="ECO:0007669"/>
    <property type="project" value="InterPro"/>
</dbReference>
<evidence type="ECO:0000313" key="3">
    <source>
        <dbReference type="EMBL" id="KEZ75615.1"/>
    </source>
</evidence>
<proteinExistence type="predicted"/>
<name>A0A084IFY1_SALHC</name>
<dbReference type="PANTHER" id="PTHR33055:SF3">
    <property type="entry name" value="PUTATIVE TRANSPOSASE FOR IS117-RELATED"/>
    <property type="match status" value="1"/>
</dbReference>
<accession>A0A084IFY1</accession>
<dbReference type="NCBIfam" id="NF033542">
    <property type="entry name" value="transpos_IS110"/>
    <property type="match status" value="1"/>
</dbReference>
<evidence type="ECO:0000313" key="4">
    <source>
        <dbReference type="Proteomes" id="UP000028302"/>
    </source>
</evidence>
<reference evidence="3 4" key="1">
    <citation type="submission" date="2013-03" db="EMBL/GenBank/DDBJ databases">
        <title>Salinisphaera hydrothermalis C41B8 Genome Sequencing.</title>
        <authorList>
            <person name="Li C."/>
            <person name="Lai Q."/>
            <person name="Shao Z."/>
        </authorList>
    </citation>
    <scope>NUCLEOTIDE SEQUENCE [LARGE SCALE GENOMIC DNA]</scope>
    <source>
        <strain evidence="3 4">C41B8</strain>
    </source>
</reference>
<organism evidence="3 4">
    <name type="scientific">Salinisphaera hydrothermalis (strain C41B8)</name>
    <dbReference type="NCBI Taxonomy" id="1304275"/>
    <lineage>
        <taxon>Bacteria</taxon>
        <taxon>Pseudomonadati</taxon>
        <taxon>Pseudomonadota</taxon>
        <taxon>Gammaproteobacteria</taxon>
        <taxon>Salinisphaerales</taxon>
        <taxon>Salinisphaeraceae</taxon>
        <taxon>Salinisphaera</taxon>
    </lineage>
</organism>
<dbReference type="EMBL" id="APNK01000081">
    <property type="protein sequence ID" value="KEZ75615.1"/>
    <property type="molecule type" value="Genomic_DNA"/>
</dbReference>
<dbReference type="GO" id="GO:0003677">
    <property type="term" value="F:DNA binding"/>
    <property type="evidence" value="ECO:0007669"/>
    <property type="project" value="InterPro"/>
</dbReference>
<dbReference type="PATRIC" id="fig|1304275.5.peg.3894"/>
<feature type="domain" description="Transposase IS116/IS110/IS902 C-terminal" evidence="2">
    <location>
        <begin position="292"/>
        <end position="375"/>
    </location>
</feature>
<sequence length="414" mass="47033">MGRGFQIDKTPGDPGFLCLEVEMVASIRVAVDVGSRFHSVAVGDPTGQLLDEFTIDHRRDGFERFFARIDGYQARDVRVAMEGYGGWARPLDQQVLARGWRLFNVNNLKLARYKEIFPAPAKTDAIDARRMLELFAFDGQRPLVRNVLAEINPVSQAQRQLKYLTRRRRHLVADRGLRLTRLRVDLQAVCPDLLGLTRAVDNRWFLRWLTCRDCLTALPRLQEKTILAIPSIGAKKAPRIRAWQKQATFGPDIDLYDRDIVADAQAILDLDTQLTDLNQRIDAVAADCSITQRLRSIPGFGVTGTAELAGEIGDLARFNHEASLALYLGMAPLDQASGLTRRGRPPKCVNSRCQNAMMTCVVRHMRCVPESRAYYDRKRAQGKRHNQAVRALGRHLTRVIWRMLTQERDYELKT</sequence>
<comment type="caution">
    <text evidence="3">The sequence shown here is derived from an EMBL/GenBank/DDBJ whole genome shotgun (WGS) entry which is preliminary data.</text>
</comment>
<dbReference type="InterPro" id="IPR002525">
    <property type="entry name" value="Transp_IS110-like_N"/>
</dbReference>
<dbReference type="Pfam" id="PF01548">
    <property type="entry name" value="DEDD_Tnp_IS110"/>
    <property type="match status" value="1"/>
</dbReference>
<dbReference type="eggNOG" id="COG3547">
    <property type="taxonomic scope" value="Bacteria"/>
</dbReference>
<feature type="domain" description="Transposase IS110-like N-terminal" evidence="1">
    <location>
        <begin position="29"/>
        <end position="191"/>
    </location>
</feature>
<protein>
    <submittedName>
        <fullName evidence="3">Transposase IS116/IS110/IS902 family protein</fullName>
    </submittedName>
</protein>
<evidence type="ECO:0000259" key="2">
    <source>
        <dbReference type="Pfam" id="PF02371"/>
    </source>
</evidence>
<dbReference type="AlphaFoldDB" id="A0A084IFY1"/>